<protein>
    <recommendedName>
        <fullName evidence="9">rRNA biogenesis protein RRP36</fullName>
    </recommendedName>
</protein>
<feature type="compositionally biased region" description="Basic residues" evidence="11">
    <location>
        <begin position="381"/>
        <end position="394"/>
    </location>
</feature>
<evidence type="ECO:0000256" key="8">
    <source>
        <dbReference type="ARBA" id="ARBA00025053"/>
    </source>
</evidence>
<dbReference type="PANTHER" id="PTHR21738">
    <property type="entry name" value="RIBOSOMAL RNA PROCESSING PROTEIN 36 HOMOLOG"/>
    <property type="match status" value="1"/>
</dbReference>
<dbReference type="EMBL" id="KN839854">
    <property type="protein sequence ID" value="KIJ62573.1"/>
    <property type="molecule type" value="Genomic_DNA"/>
</dbReference>
<sequence length="429" mass="47235">MPRRPRPTNRPPPKSKGSTFAQPSNRPQASKPIAKLVKQARPKAVDFLSGSEASDGEEELSASGRESQEISDNDSGAGGRGSGLLGIDEDEDGADSDAPRVAQWVDDEEYDVEVAKENSDESDEEDTVQVAGPSQKLDDLSTLPLGMLRSAQRSLLAQARTLSDPESDSEDQSDEDISDSEENEPSSSLVKGKGRETTDHATKPKKDLAKRANKHAPTEVTSKRPVTRRRTVVEDKTPQPRDPRFLHATGGYDPVKFKQQYNFLSDMHSTELKTLRDNLKRARRLLINSPSHLRAERAEEVQRLELAVKRAESAVNRDTREKVESDALRAVKDAEKEKRLHGKSGWWMKQSEKRELLTKARFDAIASTGGKHAVKKAIEKKQRKIHQKEKKSRPFAKGAASEGGGGWAGGKRSAGTGDAGRGAKRRRVA</sequence>
<evidence type="ECO:0000256" key="2">
    <source>
        <dbReference type="ARBA" id="ARBA00009418"/>
    </source>
</evidence>
<evidence type="ECO:0000256" key="10">
    <source>
        <dbReference type="SAM" id="Coils"/>
    </source>
</evidence>
<proteinExistence type="inferred from homology"/>
<dbReference type="Proteomes" id="UP000053820">
    <property type="component" value="Unassembled WGS sequence"/>
</dbReference>
<reference evidence="12 13" key="1">
    <citation type="submission" date="2014-04" db="EMBL/GenBank/DDBJ databases">
        <title>Evolutionary Origins and Diversification of the Mycorrhizal Mutualists.</title>
        <authorList>
            <consortium name="DOE Joint Genome Institute"/>
            <consortium name="Mycorrhizal Genomics Consortium"/>
            <person name="Kohler A."/>
            <person name="Kuo A."/>
            <person name="Nagy L.G."/>
            <person name="Floudas D."/>
            <person name="Copeland A."/>
            <person name="Barry K.W."/>
            <person name="Cichocki N."/>
            <person name="Veneault-Fourrey C."/>
            <person name="LaButti K."/>
            <person name="Lindquist E.A."/>
            <person name="Lipzen A."/>
            <person name="Lundell T."/>
            <person name="Morin E."/>
            <person name="Murat C."/>
            <person name="Riley R."/>
            <person name="Ohm R."/>
            <person name="Sun H."/>
            <person name="Tunlid A."/>
            <person name="Henrissat B."/>
            <person name="Grigoriev I.V."/>
            <person name="Hibbett D.S."/>
            <person name="Martin F."/>
        </authorList>
    </citation>
    <scope>NUCLEOTIDE SEQUENCE [LARGE SCALE GENOMIC DNA]</scope>
    <source>
        <strain evidence="12 13">MD-312</strain>
    </source>
</reference>
<dbReference type="AlphaFoldDB" id="A0A0C9W6L9"/>
<keyword evidence="6 9" id="KW-0539">Nucleus</keyword>
<feature type="compositionally biased region" description="Basic and acidic residues" evidence="11">
    <location>
        <begin position="193"/>
        <end position="210"/>
    </location>
</feature>
<dbReference type="GO" id="GO:0030686">
    <property type="term" value="C:90S preribosome"/>
    <property type="evidence" value="ECO:0007669"/>
    <property type="project" value="TreeGrafter"/>
</dbReference>
<feature type="compositionally biased region" description="Basic and acidic residues" evidence="11">
    <location>
        <begin position="231"/>
        <end position="245"/>
    </location>
</feature>
<gene>
    <name evidence="12" type="ORF">HYDPIDRAFT_176394</name>
</gene>
<evidence type="ECO:0000256" key="4">
    <source>
        <dbReference type="ARBA" id="ARBA00022552"/>
    </source>
</evidence>
<dbReference type="Pfam" id="PF06102">
    <property type="entry name" value="RRP36"/>
    <property type="match status" value="1"/>
</dbReference>
<keyword evidence="13" id="KW-1185">Reference proteome</keyword>
<keyword evidence="5 10" id="KW-0175">Coiled coil</keyword>
<comment type="function">
    <text evidence="8 9">Component of the 90S pre-ribosome involved in the maturation of rRNAs. Required for early cleavages of the pre-RNAs in the 40S ribosomal subunit maturation pathway.</text>
</comment>
<feature type="region of interest" description="Disordered" evidence="11">
    <location>
        <begin position="1"/>
        <end position="251"/>
    </location>
</feature>
<comment type="subcellular location">
    <subcellularLocation>
        <location evidence="1 9">Nucleus</location>
        <location evidence="1 9">Nucleolus</location>
    </subcellularLocation>
</comment>
<dbReference type="HOGENOM" id="CLU_048802_1_0_1"/>
<evidence type="ECO:0000256" key="3">
    <source>
        <dbReference type="ARBA" id="ARBA00022517"/>
    </source>
</evidence>
<evidence type="ECO:0000313" key="13">
    <source>
        <dbReference type="Proteomes" id="UP000053820"/>
    </source>
</evidence>
<comment type="similarity">
    <text evidence="2 9">Belongs to the RRP36 family.</text>
</comment>
<evidence type="ECO:0000313" key="12">
    <source>
        <dbReference type="EMBL" id="KIJ62573.1"/>
    </source>
</evidence>
<dbReference type="GO" id="GO:0005730">
    <property type="term" value="C:nucleolus"/>
    <property type="evidence" value="ECO:0007669"/>
    <property type="project" value="UniProtKB-SubCell"/>
</dbReference>
<evidence type="ECO:0000256" key="7">
    <source>
        <dbReference type="ARBA" id="ARBA00023274"/>
    </source>
</evidence>
<evidence type="ECO:0000256" key="1">
    <source>
        <dbReference type="ARBA" id="ARBA00004604"/>
    </source>
</evidence>
<accession>A0A0C9W6L9</accession>
<name>A0A0C9W6L9_9AGAM</name>
<feature type="coiled-coil region" evidence="10">
    <location>
        <begin position="294"/>
        <end position="321"/>
    </location>
</feature>
<evidence type="ECO:0000256" key="5">
    <source>
        <dbReference type="ARBA" id="ARBA00023054"/>
    </source>
</evidence>
<dbReference type="OrthoDB" id="448446at2759"/>
<evidence type="ECO:0000256" key="11">
    <source>
        <dbReference type="SAM" id="MobiDB-lite"/>
    </source>
</evidence>
<organism evidence="12 13">
    <name type="scientific">Hydnomerulius pinastri MD-312</name>
    <dbReference type="NCBI Taxonomy" id="994086"/>
    <lineage>
        <taxon>Eukaryota</taxon>
        <taxon>Fungi</taxon>
        <taxon>Dikarya</taxon>
        <taxon>Basidiomycota</taxon>
        <taxon>Agaricomycotina</taxon>
        <taxon>Agaricomycetes</taxon>
        <taxon>Agaricomycetidae</taxon>
        <taxon>Boletales</taxon>
        <taxon>Boletales incertae sedis</taxon>
        <taxon>Leucogyrophana</taxon>
    </lineage>
</organism>
<dbReference type="PANTHER" id="PTHR21738:SF0">
    <property type="entry name" value="RIBOSOMAL RNA PROCESSING PROTEIN 36 HOMOLOG"/>
    <property type="match status" value="1"/>
</dbReference>
<keyword evidence="4 9" id="KW-0698">rRNA processing</keyword>
<dbReference type="GO" id="GO:0000462">
    <property type="term" value="P:maturation of SSU-rRNA from tricistronic rRNA transcript (SSU-rRNA, 5.8S rRNA, LSU-rRNA)"/>
    <property type="evidence" value="ECO:0007669"/>
    <property type="project" value="TreeGrafter"/>
</dbReference>
<feature type="compositionally biased region" description="Polar residues" evidence="11">
    <location>
        <begin position="16"/>
        <end position="28"/>
    </location>
</feature>
<comment type="subunit">
    <text evidence="9">Associates with 90S and pre-40S pre-ribosomal particles.</text>
</comment>
<evidence type="ECO:0000256" key="9">
    <source>
        <dbReference type="RuleBase" id="RU368027"/>
    </source>
</evidence>
<dbReference type="InterPro" id="IPR009292">
    <property type="entry name" value="RRP36"/>
</dbReference>
<evidence type="ECO:0000256" key="6">
    <source>
        <dbReference type="ARBA" id="ARBA00023242"/>
    </source>
</evidence>
<feature type="region of interest" description="Disordered" evidence="11">
    <location>
        <begin position="379"/>
        <end position="429"/>
    </location>
</feature>
<keyword evidence="3 9" id="KW-0690">Ribosome biogenesis</keyword>
<feature type="compositionally biased region" description="Acidic residues" evidence="11">
    <location>
        <begin position="165"/>
        <end position="184"/>
    </location>
</feature>
<keyword evidence="7 9" id="KW-0687">Ribonucleoprotein</keyword>